<dbReference type="EMBL" id="NBSK02000004">
    <property type="protein sequence ID" value="KAJ0209025.1"/>
    <property type="molecule type" value="Genomic_DNA"/>
</dbReference>
<keyword evidence="2" id="KW-1185">Reference proteome</keyword>
<proteinExistence type="predicted"/>
<dbReference type="AlphaFoldDB" id="A0A9R1VQD7"/>
<accession>A0A9R1VQD7</accession>
<protein>
    <submittedName>
        <fullName evidence="1">Uncharacterized protein</fullName>
    </submittedName>
</protein>
<reference evidence="1 2" key="1">
    <citation type="journal article" date="2017" name="Nat. Commun.">
        <title>Genome assembly with in vitro proximity ligation data and whole-genome triplication in lettuce.</title>
        <authorList>
            <person name="Reyes-Chin-Wo S."/>
            <person name="Wang Z."/>
            <person name="Yang X."/>
            <person name="Kozik A."/>
            <person name="Arikit S."/>
            <person name="Song C."/>
            <person name="Xia L."/>
            <person name="Froenicke L."/>
            <person name="Lavelle D.O."/>
            <person name="Truco M.J."/>
            <person name="Xia R."/>
            <person name="Zhu S."/>
            <person name="Xu C."/>
            <person name="Xu H."/>
            <person name="Xu X."/>
            <person name="Cox K."/>
            <person name="Korf I."/>
            <person name="Meyers B.C."/>
            <person name="Michelmore R.W."/>
        </authorList>
    </citation>
    <scope>NUCLEOTIDE SEQUENCE [LARGE SCALE GENOMIC DNA]</scope>
    <source>
        <strain evidence="2">cv. Salinas</strain>
        <tissue evidence="1">Seedlings</tissue>
    </source>
</reference>
<comment type="caution">
    <text evidence="1">The sequence shown here is derived from an EMBL/GenBank/DDBJ whole genome shotgun (WGS) entry which is preliminary data.</text>
</comment>
<gene>
    <name evidence="1" type="ORF">LSAT_V11C400210780</name>
</gene>
<sequence length="117" mass="13889">MHYDQGRNFLTRKWRRMQEICGSTSQFLNPQGFTFFFKLHDTQEYSQRRTNSWEALGLRSGVERGSRRLMKGYNGVYERVRSEMHGEMDAKAAKRKAYHRQMREEMDAKAATIDATQ</sequence>
<dbReference type="Proteomes" id="UP000235145">
    <property type="component" value="Unassembled WGS sequence"/>
</dbReference>
<evidence type="ECO:0000313" key="1">
    <source>
        <dbReference type="EMBL" id="KAJ0209025.1"/>
    </source>
</evidence>
<name>A0A9R1VQD7_LACSA</name>
<evidence type="ECO:0000313" key="2">
    <source>
        <dbReference type="Proteomes" id="UP000235145"/>
    </source>
</evidence>
<organism evidence="1 2">
    <name type="scientific">Lactuca sativa</name>
    <name type="common">Garden lettuce</name>
    <dbReference type="NCBI Taxonomy" id="4236"/>
    <lineage>
        <taxon>Eukaryota</taxon>
        <taxon>Viridiplantae</taxon>
        <taxon>Streptophyta</taxon>
        <taxon>Embryophyta</taxon>
        <taxon>Tracheophyta</taxon>
        <taxon>Spermatophyta</taxon>
        <taxon>Magnoliopsida</taxon>
        <taxon>eudicotyledons</taxon>
        <taxon>Gunneridae</taxon>
        <taxon>Pentapetalae</taxon>
        <taxon>asterids</taxon>
        <taxon>campanulids</taxon>
        <taxon>Asterales</taxon>
        <taxon>Asteraceae</taxon>
        <taxon>Cichorioideae</taxon>
        <taxon>Cichorieae</taxon>
        <taxon>Lactucinae</taxon>
        <taxon>Lactuca</taxon>
    </lineage>
</organism>